<keyword evidence="2" id="KW-1185">Reference proteome</keyword>
<dbReference type="InterPro" id="IPR046290">
    <property type="entry name" value="DUF6327"/>
</dbReference>
<dbReference type="RefSeq" id="WP_220641370.1">
    <property type="nucleotide sequence ID" value="NZ_CP080429.1"/>
</dbReference>
<dbReference type="Pfam" id="PF19852">
    <property type="entry name" value="DUF6327"/>
    <property type="match status" value="1"/>
</dbReference>
<accession>A0ABX8V846</accession>
<protein>
    <recommendedName>
        <fullName evidence="3">Glutaminyl-tRNA synthetase</fullName>
    </recommendedName>
</protein>
<sequence length="80" mass="9167">MELRKEYKSFADINKDLEIFKIERDISHLKFKKEFEATKDSLEAKNLIGSTPAKIIGYAAALAKPLKNVALTLLIKRIFK</sequence>
<evidence type="ECO:0008006" key="3">
    <source>
        <dbReference type="Google" id="ProtNLM"/>
    </source>
</evidence>
<evidence type="ECO:0000313" key="1">
    <source>
        <dbReference type="EMBL" id="QYJ69034.1"/>
    </source>
</evidence>
<evidence type="ECO:0000313" key="2">
    <source>
        <dbReference type="Proteomes" id="UP000825381"/>
    </source>
</evidence>
<reference evidence="1 2" key="1">
    <citation type="submission" date="2021-07" db="EMBL/GenBank/DDBJ databases">
        <title>Flavobacterium WSW3-B6 sp.nov, isolated from seaweed.</title>
        <authorList>
            <person name="Muhammad N."/>
            <person name="Ho H."/>
            <person name="Lee Y.-J."/>
            <person name="Nguyen T."/>
            <person name="Ho J."/>
            <person name="Kim S.-G."/>
        </authorList>
    </citation>
    <scope>NUCLEOTIDE SEQUENCE [LARGE SCALE GENOMIC DNA]</scope>
    <source>
        <strain evidence="1 2">WSW3-B6</strain>
    </source>
</reference>
<proteinExistence type="predicted"/>
<gene>
    <name evidence="1" type="ORF">K1I41_03860</name>
</gene>
<dbReference type="Proteomes" id="UP000825381">
    <property type="component" value="Chromosome"/>
</dbReference>
<name>A0ABX8V846_9FLAO</name>
<dbReference type="EMBL" id="CP080429">
    <property type="protein sequence ID" value="QYJ69034.1"/>
    <property type="molecule type" value="Genomic_DNA"/>
</dbReference>
<organism evidence="1 2">
    <name type="scientific">Flavobacterium litorale</name>
    <dbReference type="NCBI Taxonomy" id="2856519"/>
    <lineage>
        <taxon>Bacteria</taxon>
        <taxon>Pseudomonadati</taxon>
        <taxon>Bacteroidota</taxon>
        <taxon>Flavobacteriia</taxon>
        <taxon>Flavobacteriales</taxon>
        <taxon>Flavobacteriaceae</taxon>
        <taxon>Flavobacterium</taxon>
    </lineage>
</organism>